<reference evidence="3 4" key="1">
    <citation type="journal article" date="2023" name="Plants (Basel)">
        <title>Bridging the Gap: Combining Genomics and Transcriptomics Approaches to Understand Stylosanthes scabra, an Orphan Legume from the Brazilian Caatinga.</title>
        <authorList>
            <person name="Ferreira-Neto J.R.C."/>
            <person name="da Silva M.D."/>
            <person name="Binneck E."/>
            <person name="de Melo N.F."/>
            <person name="da Silva R.H."/>
            <person name="de Melo A.L.T.M."/>
            <person name="Pandolfi V."/>
            <person name="Bustamante F.O."/>
            <person name="Brasileiro-Vidal A.C."/>
            <person name="Benko-Iseppon A.M."/>
        </authorList>
    </citation>
    <scope>NUCLEOTIDE SEQUENCE [LARGE SCALE GENOMIC DNA]</scope>
    <source>
        <tissue evidence="3">Leaves</tissue>
    </source>
</reference>
<evidence type="ECO:0000256" key="2">
    <source>
        <dbReference type="SAM" id="MobiDB-lite"/>
    </source>
</evidence>
<name>A0ABU6VIF4_9FABA</name>
<sequence length="514" mass="59731">MDECDIREFHGICKDQVKIKLPIEGFRIAHLEQNFLEKGDPIDNFWFVFKKLYRAKTFNRGDLIFAPFAARTIGHNCTNIPIGFPQYNRDRFKVVLHSPHFMARQMGFSQAIPSPYSLDERDQVCLLKLNSMKEIESILARNKEALKCYKQTDCELSNFVTKGSSSEVSFLYHKAPNNRRFSIGLGYFTQREFVRNLSPEKIDALIDKDASTRITSTILTTPNPKMPKSFLSRKDLPHKFRLWSRMIQNWKILVKVISETKARSSQGVSYSEAKSVQQKQPSSPVSGKNAKIAKMRLESSTNKLLISAAEKMIRLLSHSTYEIQTSEELTFKLTRISSCLVENQFPPKYREKVKLFNVIFSNLIRTRHRLNLIRNEAVNAKENNDNLTTAEETMKEKCSRYEKHLEEASLTLESYSKDRETLEKEIATIQVKIKDIDDKVAKIRVPFEKTQSKKWELDANLARIAESKTETSKHFEDLKNEELKEMKIMTEFDTDRLELKTFLEGFLKDKQGYN</sequence>
<feature type="compositionally biased region" description="Low complexity" evidence="2">
    <location>
        <begin position="274"/>
        <end position="286"/>
    </location>
</feature>
<feature type="coiled-coil region" evidence="1">
    <location>
        <begin position="370"/>
        <end position="439"/>
    </location>
</feature>
<keyword evidence="1" id="KW-0175">Coiled coil</keyword>
<evidence type="ECO:0000256" key="1">
    <source>
        <dbReference type="SAM" id="Coils"/>
    </source>
</evidence>
<evidence type="ECO:0000313" key="4">
    <source>
        <dbReference type="Proteomes" id="UP001341840"/>
    </source>
</evidence>
<dbReference type="Proteomes" id="UP001341840">
    <property type="component" value="Unassembled WGS sequence"/>
</dbReference>
<gene>
    <name evidence="3" type="ORF">PIB30_046626</name>
</gene>
<evidence type="ECO:0000313" key="3">
    <source>
        <dbReference type="EMBL" id="MED6172061.1"/>
    </source>
</evidence>
<feature type="region of interest" description="Disordered" evidence="2">
    <location>
        <begin position="268"/>
        <end position="289"/>
    </location>
</feature>
<proteinExistence type="predicted"/>
<protein>
    <submittedName>
        <fullName evidence="3">Uncharacterized protein</fullName>
    </submittedName>
</protein>
<organism evidence="3 4">
    <name type="scientific">Stylosanthes scabra</name>
    <dbReference type="NCBI Taxonomy" id="79078"/>
    <lineage>
        <taxon>Eukaryota</taxon>
        <taxon>Viridiplantae</taxon>
        <taxon>Streptophyta</taxon>
        <taxon>Embryophyta</taxon>
        <taxon>Tracheophyta</taxon>
        <taxon>Spermatophyta</taxon>
        <taxon>Magnoliopsida</taxon>
        <taxon>eudicotyledons</taxon>
        <taxon>Gunneridae</taxon>
        <taxon>Pentapetalae</taxon>
        <taxon>rosids</taxon>
        <taxon>fabids</taxon>
        <taxon>Fabales</taxon>
        <taxon>Fabaceae</taxon>
        <taxon>Papilionoideae</taxon>
        <taxon>50 kb inversion clade</taxon>
        <taxon>dalbergioids sensu lato</taxon>
        <taxon>Dalbergieae</taxon>
        <taxon>Pterocarpus clade</taxon>
        <taxon>Stylosanthes</taxon>
    </lineage>
</organism>
<comment type="caution">
    <text evidence="3">The sequence shown here is derived from an EMBL/GenBank/DDBJ whole genome shotgun (WGS) entry which is preliminary data.</text>
</comment>
<dbReference type="EMBL" id="JASCZI010151327">
    <property type="protein sequence ID" value="MED6172061.1"/>
    <property type="molecule type" value="Genomic_DNA"/>
</dbReference>
<accession>A0ABU6VIF4</accession>
<keyword evidence="4" id="KW-1185">Reference proteome</keyword>